<dbReference type="SMART" id="SM00249">
    <property type="entry name" value="PHD"/>
    <property type="match status" value="1"/>
</dbReference>
<feature type="site" description="Histone H3K4me3 binding" evidence="8">
    <location>
        <position position="758"/>
    </location>
</feature>
<dbReference type="InterPro" id="IPR019787">
    <property type="entry name" value="Znf_PHD-finger"/>
</dbReference>
<dbReference type="GO" id="GO:0008270">
    <property type="term" value="F:zinc ion binding"/>
    <property type="evidence" value="ECO:0007669"/>
    <property type="project" value="UniProtKB-KW"/>
</dbReference>
<proteinExistence type="inferred from homology"/>
<protein>
    <recommendedName>
        <fullName evidence="11">Chromatin modification-related protein</fullName>
    </recommendedName>
</protein>
<evidence type="ECO:0000256" key="10">
    <source>
        <dbReference type="PROSITE-ProRule" id="PRU00146"/>
    </source>
</evidence>
<evidence type="ECO:0000256" key="3">
    <source>
        <dbReference type="ARBA" id="ARBA00022723"/>
    </source>
</evidence>
<dbReference type="OrthoDB" id="4173905at2759"/>
<dbReference type="GO" id="GO:0033698">
    <property type="term" value="C:Rpd3L complex"/>
    <property type="evidence" value="ECO:0007669"/>
    <property type="project" value="TreeGrafter"/>
</dbReference>
<feature type="binding site" evidence="9">
    <location>
        <position position="771"/>
    </location>
    <ligand>
        <name>Zn(2+)</name>
        <dbReference type="ChEBI" id="CHEBI:29105"/>
        <label>1</label>
    </ligand>
</feature>
<feature type="binding site" evidence="9">
    <location>
        <position position="762"/>
    </location>
    <ligand>
        <name>Zn(2+)</name>
        <dbReference type="ChEBI" id="CHEBI:29105"/>
        <label>2</label>
    </ligand>
</feature>
<comment type="similarity">
    <text evidence="2 11">Belongs to the ING family.</text>
</comment>
<feature type="compositionally biased region" description="Polar residues" evidence="12">
    <location>
        <begin position="382"/>
        <end position="391"/>
    </location>
</feature>
<dbReference type="PANTHER" id="PTHR10333:SF42">
    <property type="entry name" value="INHIBITOR OF GROWTH PROTEIN 5"/>
    <property type="match status" value="1"/>
</dbReference>
<dbReference type="Gene3D" id="3.30.40.10">
    <property type="entry name" value="Zinc/RING finger domain, C3HC4 (zinc finger)"/>
    <property type="match status" value="1"/>
</dbReference>
<feature type="compositionally biased region" description="Low complexity" evidence="12">
    <location>
        <begin position="417"/>
        <end position="428"/>
    </location>
</feature>
<evidence type="ECO:0000256" key="11">
    <source>
        <dbReference type="RuleBase" id="RU361213"/>
    </source>
</evidence>
<feature type="site" description="Histone H3K4me3 binding" evidence="8">
    <location>
        <position position="754"/>
    </location>
</feature>
<keyword evidence="7 11" id="KW-0539">Nucleus</keyword>
<evidence type="ECO:0000259" key="13">
    <source>
        <dbReference type="PROSITE" id="PS50016"/>
    </source>
</evidence>
<feature type="binding site" evidence="9">
    <location>
        <position position="768"/>
    </location>
    <ligand>
        <name>Zn(2+)</name>
        <dbReference type="ChEBI" id="CHEBI:29105"/>
        <label>1</label>
    </ligand>
</feature>
<feature type="domain" description="PHD-type" evidence="13">
    <location>
        <begin position="741"/>
        <end position="792"/>
    </location>
</feature>
<evidence type="ECO:0000256" key="12">
    <source>
        <dbReference type="SAM" id="MobiDB-lite"/>
    </source>
</evidence>
<feature type="compositionally biased region" description="Polar residues" evidence="12">
    <location>
        <begin position="33"/>
        <end position="55"/>
    </location>
</feature>
<feature type="site" description="Histone H3K4me3 binding" evidence="8">
    <location>
        <position position="766"/>
    </location>
</feature>
<comment type="subcellular location">
    <subcellularLocation>
        <location evidence="1 11">Nucleus</location>
    </subcellularLocation>
</comment>
<feature type="compositionally biased region" description="Polar residues" evidence="12">
    <location>
        <begin position="667"/>
        <end position="693"/>
    </location>
</feature>
<accession>A0A2T7A3L7</accession>
<keyword evidence="15" id="KW-1185">Reference proteome</keyword>
<dbReference type="InterPro" id="IPR011011">
    <property type="entry name" value="Znf_FYVE_PHD"/>
</dbReference>
<dbReference type="SUPFAM" id="SSF57903">
    <property type="entry name" value="FYVE/PHD zinc finger"/>
    <property type="match status" value="1"/>
</dbReference>
<dbReference type="InterPro" id="IPR028651">
    <property type="entry name" value="ING_fam"/>
</dbReference>
<sequence length="803" mass="86290">MASKPAIPPAPTTAGPSSTSRRQPMRQARTIRKNASNSKLGRGTTNGVNGQSTPSNAPPTKFYPALSQFTDAIDALPSETIRHFTLLREVDAKACGPETNLRALIESAQSLPAPEDPYEVDPAIEALKTLEGLQQRRDEFAVDAEQLETLHHLETMQASEGPGSKTILGHPETRRARCAQIRAQITELLKTQDEKIHVITTANEALQKHLQRIEHTFGYVQMEIPDTYRLGSTEHWAYKDPVKKGTLAAQARAAERAQREAEERHNQQQREIETSNTRSETRREALARQKAAAAAAAAAAVLNDEEEQSTREQNSQQTQPAKKLHGNSKIRKEQEALASAKRMAEHQSATGTGGMVPASSPAAPPQQPKRRKTTNNNNNTKEGPSSTTAPNTIAGDKPPTVEPAIKAISSPRIGTPSAGSKRGSKSGTATGGGRGGRSRNPGGPAASPNLASSPTHSAFPTSAGLGKEVTSTTIGKPSDKQLDNNLFSRPPEPAKSFSGSKAGKKDKDKDKDKEKEKEKGKDESRQAPGGAPGKAGKLTISTPDTLVPAGKPLEDAKDVASEDIVMSGTGEKTPMFPPAELGVPKNSSSVSEPSEKPNKKKKEATVADIEGPRLEELSRKDSEKKHSEASEKEKKRKRAAHDDHDNVPSSAPPTITEEKNKSHHAPSASSVKARPSTSDGVPTAAVQTPSSGKRQQRKRADSSAATMSSAKMKVEEPEEEPPAAEDDADADAEEDADEDEPVYCYCQQISYGEMVACDGENCPREWFHLACVGLSQAPRGKTKWYCNDCKEGMNRGRRLGSKT</sequence>
<feature type="compositionally biased region" description="Polar residues" evidence="12">
    <location>
        <begin position="311"/>
        <end position="320"/>
    </location>
</feature>
<dbReference type="EMBL" id="NESQ01000030">
    <property type="protein sequence ID" value="PUU82318.1"/>
    <property type="molecule type" value="Genomic_DNA"/>
</dbReference>
<feature type="compositionally biased region" description="Basic and acidic residues" evidence="12">
    <location>
        <begin position="503"/>
        <end position="525"/>
    </location>
</feature>
<evidence type="ECO:0000256" key="7">
    <source>
        <dbReference type="ARBA" id="ARBA00023242"/>
    </source>
</evidence>
<keyword evidence="6 11" id="KW-0156">Chromatin regulator</keyword>
<feature type="region of interest" description="Disordered" evidence="12">
    <location>
        <begin position="1"/>
        <end position="61"/>
    </location>
</feature>
<dbReference type="PROSITE" id="PS50016">
    <property type="entry name" value="ZF_PHD_2"/>
    <property type="match status" value="1"/>
</dbReference>
<feature type="binding site" evidence="9">
    <location>
        <position position="746"/>
    </location>
    <ligand>
        <name>Zn(2+)</name>
        <dbReference type="ChEBI" id="CHEBI:29105"/>
        <label>1</label>
    </ligand>
</feature>
<comment type="domain">
    <text evidence="11">The PHD-type zinc finger mediates the binding to H3K4me3.</text>
</comment>
<dbReference type="Proteomes" id="UP000244722">
    <property type="component" value="Unassembled WGS sequence"/>
</dbReference>
<feature type="binding site" evidence="9">
    <location>
        <position position="786"/>
    </location>
    <ligand>
        <name>Zn(2+)</name>
        <dbReference type="ChEBI" id="CHEBI:29105"/>
        <label>2</label>
    </ligand>
</feature>
<dbReference type="InterPro" id="IPR024610">
    <property type="entry name" value="ING_N_histone-binding"/>
</dbReference>
<evidence type="ECO:0000256" key="1">
    <source>
        <dbReference type="ARBA" id="ARBA00004123"/>
    </source>
</evidence>
<feature type="binding site" evidence="9">
    <location>
        <position position="744"/>
    </location>
    <ligand>
        <name>Zn(2+)</name>
        <dbReference type="ChEBI" id="CHEBI:29105"/>
        <label>1</label>
    </ligand>
</feature>
<feature type="compositionally biased region" description="Acidic residues" evidence="12">
    <location>
        <begin position="716"/>
        <end position="739"/>
    </location>
</feature>
<dbReference type="Pfam" id="PF23011">
    <property type="entry name" value="PHD-1st_NSD"/>
    <property type="match status" value="1"/>
</dbReference>
<evidence type="ECO:0000256" key="9">
    <source>
        <dbReference type="PIRSR" id="PIRSR628651-51"/>
    </source>
</evidence>
<organism evidence="14 15">
    <name type="scientific">Tuber borchii</name>
    <name type="common">White truffle</name>
    <dbReference type="NCBI Taxonomy" id="42251"/>
    <lineage>
        <taxon>Eukaryota</taxon>
        <taxon>Fungi</taxon>
        <taxon>Dikarya</taxon>
        <taxon>Ascomycota</taxon>
        <taxon>Pezizomycotina</taxon>
        <taxon>Pezizomycetes</taxon>
        <taxon>Pezizales</taxon>
        <taxon>Tuberaceae</taxon>
        <taxon>Tuber</taxon>
    </lineage>
</organism>
<dbReference type="STRING" id="42251.A0A2T7A3L7"/>
<dbReference type="GO" id="GO:0006355">
    <property type="term" value="P:regulation of DNA-templated transcription"/>
    <property type="evidence" value="ECO:0007669"/>
    <property type="project" value="TreeGrafter"/>
</dbReference>
<dbReference type="InterPro" id="IPR013083">
    <property type="entry name" value="Znf_RING/FYVE/PHD"/>
</dbReference>
<comment type="caution">
    <text evidence="14">The sequence shown here is derived from an EMBL/GenBank/DDBJ whole genome shotgun (WGS) entry which is preliminary data.</text>
</comment>
<dbReference type="GO" id="GO:0006325">
    <property type="term" value="P:chromatin organization"/>
    <property type="evidence" value="ECO:0007669"/>
    <property type="project" value="UniProtKB-KW"/>
</dbReference>
<keyword evidence="5 9" id="KW-0862">Zinc</keyword>
<dbReference type="Pfam" id="PF12998">
    <property type="entry name" value="ING"/>
    <property type="match status" value="1"/>
</dbReference>
<reference evidence="14 15" key="1">
    <citation type="submission" date="2017-04" db="EMBL/GenBank/DDBJ databases">
        <title>Draft genome sequence of Tuber borchii Vittad., a whitish edible truffle.</title>
        <authorList>
            <consortium name="DOE Joint Genome Institute"/>
            <person name="Murat C."/>
            <person name="Kuo A."/>
            <person name="Barry K.W."/>
            <person name="Clum A."/>
            <person name="Dockter R.B."/>
            <person name="Fauchery L."/>
            <person name="Iotti M."/>
            <person name="Kohler A."/>
            <person name="Labutti K."/>
            <person name="Lindquist E.A."/>
            <person name="Lipzen A."/>
            <person name="Ohm R.A."/>
            <person name="Wang M."/>
            <person name="Grigoriev I.V."/>
            <person name="Zambonelli A."/>
            <person name="Martin F.M."/>
        </authorList>
    </citation>
    <scope>NUCLEOTIDE SEQUENCE [LARGE SCALE GENOMIC DNA]</scope>
    <source>
        <strain evidence="14 15">Tbo3840</strain>
    </source>
</reference>
<dbReference type="SMART" id="SM01408">
    <property type="entry name" value="ING"/>
    <property type="match status" value="1"/>
</dbReference>
<evidence type="ECO:0000256" key="6">
    <source>
        <dbReference type="ARBA" id="ARBA00022853"/>
    </source>
</evidence>
<keyword evidence="4 10" id="KW-0863">Zinc-finger</keyword>
<dbReference type="AlphaFoldDB" id="A0A2T7A3L7"/>
<feature type="binding site" evidence="9">
    <location>
        <position position="789"/>
    </location>
    <ligand>
        <name>Zn(2+)</name>
        <dbReference type="ChEBI" id="CHEBI:29105"/>
        <label>2</label>
    </ligand>
</feature>
<gene>
    <name evidence="14" type="ORF">B9Z19DRAFT_1190470</name>
</gene>
<feature type="compositionally biased region" description="Low complexity" evidence="12">
    <location>
        <begin position="291"/>
        <end position="300"/>
    </location>
</feature>
<dbReference type="PROSITE" id="PS01359">
    <property type="entry name" value="ZF_PHD_1"/>
    <property type="match status" value="1"/>
</dbReference>
<evidence type="ECO:0000256" key="2">
    <source>
        <dbReference type="ARBA" id="ARBA00010210"/>
    </source>
</evidence>
<feature type="compositionally biased region" description="Low complexity" evidence="12">
    <location>
        <begin position="583"/>
        <end position="592"/>
    </location>
</feature>
<dbReference type="PANTHER" id="PTHR10333">
    <property type="entry name" value="INHIBITOR OF GROWTH PROTEIN"/>
    <property type="match status" value="1"/>
</dbReference>
<dbReference type="InterPro" id="IPR001965">
    <property type="entry name" value="Znf_PHD"/>
</dbReference>
<keyword evidence="3 9" id="KW-0479">Metal-binding</keyword>
<feature type="region of interest" description="Disordered" evidence="12">
    <location>
        <begin position="247"/>
        <end position="739"/>
    </location>
</feature>
<evidence type="ECO:0000256" key="4">
    <source>
        <dbReference type="ARBA" id="ARBA00022771"/>
    </source>
</evidence>
<evidence type="ECO:0000256" key="8">
    <source>
        <dbReference type="PIRSR" id="PIRSR628651-50"/>
    </source>
</evidence>
<feature type="compositionally biased region" description="Polar residues" evidence="12">
    <location>
        <begin position="449"/>
        <end position="460"/>
    </location>
</feature>
<feature type="compositionally biased region" description="Basic and acidic residues" evidence="12">
    <location>
        <begin position="610"/>
        <end position="633"/>
    </location>
</feature>
<comment type="function">
    <text evidence="11">Component of an histone acetyltransferase complex.</text>
</comment>
<comment type="subunit">
    <text evidence="11">Component of an histone acetyltransferase complex. Interacts with H3K4me3 and to a lesser extent with H3K4me2.</text>
</comment>
<evidence type="ECO:0000256" key="5">
    <source>
        <dbReference type="ARBA" id="ARBA00022833"/>
    </source>
</evidence>
<dbReference type="InterPro" id="IPR059153">
    <property type="entry name" value="NSD_PHD-1st"/>
</dbReference>
<name>A0A2T7A3L7_TUBBO</name>
<dbReference type="InterPro" id="IPR019786">
    <property type="entry name" value="Zinc_finger_PHD-type_CS"/>
</dbReference>
<dbReference type="CDD" id="cd15505">
    <property type="entry name" value="PHD_ING"/>
    <property type="match status" value="1"/>
</dbReference>
<dbReference type="GO" id="GO:0070210">
    <property type="term" value="C:Rpd3L-Expanded complex"/>
    <property type="evidence" value="ECO:0007669"/>
    <property type="project" value="TreeGrafter"/>
</dbReference>
<feature type="compositionally biased region" description="Basic and acidic residues" evidence="12">
    <location>
        <begin position="253"/>
        <end position="287"/>
    </location>
</feature>
<feature type="site" description="Histone H3K4me3 binding" evidence="8">
    <location>
        <position position="743"/>
    </location>
</feature>
<dbReference type="Gene3D" id="6.10.140.1740">
    <property type="match status" value="1"/>
</dbReference>
<feature type="binding site" evidence="9">
    <location>
        <position position="757"/>
    </location>
    <ligand>
        <name>Zn(2+)</name>
        <dbReference type="ChEBI" id="CHEBI:29105"/>
        <label>2</label>
    </ligand>
</feature>
<evidence type="ECO:0000313" key="15">
    <source>
        <dbReference type="Proteomes" id="UP000244722"/>
    </source>
</evidence>
<evidence type="ECO:0000313" key="14">
    <source>
        <dbReference type="EMBL" id="PUU82318.1"/>
    </source>
</evidence>
<feature type="compositionally biased region" description="Pro residues" evidence="12">
    <location>
        <begin position="1"/>
        <end position="11"/>
    </location>
</feature>